<dbReference type="SUPFAM" id="SSF57701">
    <property type="entry name" value="Zn2/Cys6 DNA-binding domain"/>
    <property type="match status" value="1"/>
</dbReference>
<dbReference type="PANTHER" id="PTHR31001:SF50">
    <property type="entry name" value="ZN(II)2CYS6 TRANSCRIPTION FACTOR (EUROFUNG)"/>
    <property type="match status" value="1"/>
</dbReference>
<dbReference type="Proteomes" id="UP001280581">
    <property type="component" value="Unassembled WGS sequence"/>
</dbReference>
<keyword evidence="7" id="KW-1185">Reference proteome</keyword>
<comment type="subcellular location">
    <subcellularLocation>
        <location evidence="1">Nucleus</location>
    </subcellularLocation>
</comment>
<proteinExistence type="predicted"/>
<feature type="region of interest" description="Disordered" evidence="4">
    <location>
        <begin position="84"/>
        <end position="134"/>
    </location>
</feature>
<feature type="compositionally biased region" description="Low complexity" evidence="4">
    <location>
        <begin position="119"/>
        <end position="132"/>
    </location>
</feature>
<organism evidence="6 7">
    <name type="scientific">Pseudopithomyces chartarum</name>
    <dbReference type="NCBI Taxonomy" id="1892770"/>
    <lineage>
        <taxon>Eukaryota</taxon>
        <taxon>Fungi</taxon>
        <taxon>Dikarya</taxon>
        <taxon>Ascomycota</taxon>
        <taxon>Pezizomycotina</taxon>
        <taxon>Dothideomycetes</taxon>
        <taxon>Pleosporomycetidae</taxon>
        <taxon>Pleosporales</taxon>
        <taxon>Massarineae</taxon>
        <taxon>Didymosphaeriaceae</taxon>
        <taxon>Pseudopithomyces</taxon>
    </lineage>
</organism>
<dbReference type="Gene3D" id="4.10.240.10">
    <property type="entry name" value="Zn(2)-C6 fungal-type DNA-binding domain"/>
    <property type="match status" value="1"/>
</dbReference>
<evidence type="ECO:0000313" key="6">
    <source>
        <dbReference type="EMBL" id="KAK3215792.1"/>
    </source>
</evidence>
<dbReference type="Pfam" id="PF04082">
    <property type="entry name" value="Fungal_trans"/>
    <property type="match status" value="1"/>
</dbReference>
<dbReference type="InterPro" id="IPR036864">
    <property type="entry name" value="Zn2-C6_fun-type_DNA-bd_sf"/>
</dbReference>
<feature type="compositionally biased region" description="Polar residues" evidence="4">
    <location>
        <begin position="810"/>
        <end position="823"/>
    </location>
</feature>
<feature type="compositionally biased region" description="Basic residues" evidence="4">
    <location>
        <begin position="89"/>
        <end position="112"/>
    </location>
</feature>
<dbReference type="EMBL" id="WVTA01000002">
    <property type="protein sequence ID" value="KAK3215792.1"/>
    <property type="molecule type" value="Genomic_DNA"/>
</dbReference>
<dbReference type="SMART" id="SM00906">
    <property type="entry name" value="Fungal_trans"/>
    <property type="match status" value="1"/>
</dbReference>
<sequence length="1027" mass="114618">MPGRQGSAGNGPDVERLVSEFIRWNHPAPIAHMTMLGSCGPSLIPRYWPPLPALRARPLLLPVFQTRGVGARYIQCLSGHSSRDTAHDRRFRTAHHERRRAPPSAVRRRQRSRIQTPHAGSFSGASGAAASGLNPRSCVTCRRRKVKCDKKQPCSNCARAKIECIFPGPGRAPRKSRKPADGELMERLRRLEGVVQSLNAQVEEHEQQDAEREKAAGACPTTNGAGGGGGGDDGGCPNGTDKGSANVIVDNSVEGLETRFGRLVVDQGRSRYINNSFWASLNNEVEDLKSILIEDSEDEDEGDAESMFSAAHQGFIFGYSSTGVDMLVLHPQQQHAHMFWEIYKENVDPLVKVLHIPTFEPVLLEAIADPEKVPKSLEPLMFAIYYGAVTSMTAKECKEKLGEDRMPLLNRYRFGLEQGLARANFLFCDEMILLQAFVVFMILLRRNDDARKIWTLTGLAVRIAQTLGIHRDGSHFGLKPFDIEMRRRLWWQVCILDARSSEDHGCDPTIVEAQFDTKMPLNINDADISPTMTEFPKERQGFTDMTFCLIRFEVTNIFRRILYIPPGPGRCNYFFSNLTVPEKEKWISDCHERLEEKYLKGCDMSIPLCWVTATISRLVMSKMWLIVYHPHQRKDGGASLPQETKDKLFITSLENIEYSILLETEARTMKWGWLFRTYVQWHAIAFLLSELCVRTKGEAVDRAWRALEETAGRWWFPLGEASPYRKGKAGCLWKPLRKLMAKAQNARQKELALQRASQALKAGGPFFTDFSQLTSQLNAQDQNQPDPDVVDRMLRPAAPKLGEMPVAQPPTWTGSPQSATRSEFSYAADTPGSSDSRNAFEQNFSQNLKPVANVGDAKLNQLDTFNVLSEHGMDYLMGDIMGDYTLNGLPLDENDTPPTQYSTSNNASNVALANPSMDPHPPLDPQTLQSAQGFNKNPGQPANNNGGFTAFPQTTNTQSPRMMSANGFNLNDSPQGNTGNNADSPLLDGANMDWAVWDDMVNQYGMESSQQMATANGAGHLGMVHWF</sequence>
<evidence type="ECO:0000313" key="7">
    <source>
        <dbReference type="Proteomes" id="UP001280581"/>
    </source>
</evidence>
<feature type="compositionally biased region" description="Gly residues" evidence="4">
    <location>
        <begin position="224"/>
        <end position="237"/>
    </location>
</feature>
<keyword evidence="3" id="KW-0539">Nucleus</keyword>
<dbReference type="CDD" id="cd00067">
    <property type="entry name" value="GAL4"/>
    <property type="match status" value="1"/>
</dbReference>
<feature type="compositionally biased region" description="Polar residues" evidence="4">
    <location>
        <begin position="926"/>
        <end position="946"/>
    </location>
</feature>
<gene>
    <name evidence="6" type="ORF">GRF29_8g1094732</name>
</gene>
<evidence type="ECO:0000256" key="4">
    <source>
        <dbReference type="SAM" id="MobiDB-lite"/>
    </source>
</evidence>
<dbReference type="GO" id="GO:0000981">
    <property type="term" value="F:DNA-binding transcription factor activity, RNA polymerase II-specific"/>
    <property type="evidence" value="ECO:0007669"/>
    <property type="project" value="InterPro"/>
</dbReference>
<protein>
    <recommendedName>
        <fullName evidence="5">Zn(2)-C6 fungal-type domain-containing protein</fullName>
    </recommendedName>
</protein>
<dbReference type="GO" id="GO:0006351">
    <property type="term" value="P:DNA-templated transcription"/>
    <property type="evidence" value="ECO:0007669"/>
    <property type="project" value="InterPro"/>
</dbReference>
<dbReference type="InterPro" id="IPR001138">
    <property type="entry name" value="Zn2Cys6_DnaBD"/>
</dbReference>
<dbReference type="SMART" id="SM00066">
    <property type="entry name" value="GAL4"/>
    <property type="match status" value="1"/>
</dbReference>
<accession>A0AAN6M7H6</accession>
<dbReference type="InterPro" id="IPR007219">
    <property type="entry name" value="XnlR_reg_dom"/>
</dbReference>
<evidence type="ECO:0000256" key="1">
    <source>
        <dbReference type="ARBA" id="ARBA00004123"/>
    </source>
</evidence>
<dbReference type="InterPro" id="IPR050613">
    <property type="entry name" value="Sec_Metabolite_Reg"/>
</dbReference>
<dbReference type="GO" id="GO:0003677">
    <property type="term" value="F:DNA binding"/>
    <property type="evidence" value="ECO:0007669"/>
    <property type="project" value="InterPro"/>
</dbReference>
<feature type="region of interest" description="Disordered" evidence="4">
    <location>
        <begin position="801"/>
        <end position="837"/>
    </location>
</feature>
<feature type="compositionally biased region" description="Polar residues" evidence="4">
    <location>
        <begin position="896"/>
        <end position="911"/>
    </location>
</feature>
<dbReference type="AlphaFoldDB" id="A0AAN6M7H6"/>
<feature type="region of interest" description="Disordered" evidence="4">
    <location>
        <begin position="202"/>
        <end position="239"/>
    </location>
</feature>
<feature type="domain" description="Zn(2)-C6 fungal-type" evidence="5">
    <location>
        <begin position="137"/>
        <end position="166"/>
    </location>
</feature>
<reference evidence="6 7" key="1">
    <citation type="submission" date="2021-02" db="EMBL/GenBank/DDBJ databases">
        <title>Genome assembly of Pseudopithomyces chartarum.</title>
        <authorList>
            <person name="Jauregui R."/>
            <person name="Singh J."/>
            <person name="Voisey C."/>
        </authorList>
    </citation>
    <scope>NUCLEOTIDE SEQUENCE [LARGE SCALE GENOMIC DNA]</scope>
    <source>
        <strain evidence="6 7">AGR01</strain>
    </source>
</reference>
<name>A0AAN6M7H6_9PLEO</name>
<dbReference type="GO" id="GO:0005634">
    <property type="term" value="C:nucleus"/>
    <property type="evidence" value="ECO:0007669"/>
    <property type="project" value="UniProtKB-SubCell"/>
</dbReference>
<dbReference type="CDD" id="cd12148">
    <property type="entry name" value="fungal_TF_MHR"/>
    <property type="match status" value="1"/>
</dbReference>
<dbReference type="Pfam" id="PF00172">
    <property type="entry name" value="Zn_clus"/>
    <property type="match status" value="1"/>
</dbReference>
<dbReference type="GO" id="GO:0008270">
    <property type="term" value="F:zinc ion binding"/>
    <property type="evidence" value="ECO:0007669"/>
    <property type="project" value="InterPro"/>
</dbReference>
<evidence type="ECO:0000256" key="3">
    <source>
        <dbReference type="ARBA" id="ARBA00023242"/>
    </source>
</evidence>
<dbReference type="PROSITE" id="PS50048">
    <property type="entry name" value="ZN2_CY6_FUNGAL_2"/>
    <property type="match status" value="1"/>
</dbReference>
<evidence type="ECO:0000259" key="5">
    <source>
        <dbReference type="PROSITE" id="PS50048"/>
    </source>
</evidence>
<comment type="caution">
    <text evidence="6">The sequence shown here is derived from an EMBL/GenBank/DDBJ whole genome shotgun (WGS) entry which is preliminary data.</text>
</comment>
<evidence type="ECO:0000256" key="2">
    <source>
        <dbReference type="ARBA" id="ARBA00022723"/>
    </source>
</evidence>
<feature type="region of interest" description="Disordered" evidence="4">
    <location>
        <begin position="893"/>
        <end position="946"/>
    </location>
</feature>
<dbReference type="PROSITE" id="PS00463">
    <property type="entry name" value="ZN2_CY6_FUNGAL_1"/>
    <property type="match status" value="1"/>
</dbReference>
<feature type="compositionally biased region" description="Basic and acidic residues" evidence="4">
    <location>
        <begin position="202"/>
        <end position="215"/>
    </location>
</feature>
<dbReference type="PANTHER" id="PTHR31001">
    <property type="entry name" value="UNCHARACTERIZED TRANSCRIPTIONAL REGULATORY PROTEIN"/>
    <property type="match status" value="1"/>
</dbReference>
<keyword evidence="2" id="KW-0479">Metal-binding</keyword>